<protein>
    <submittedName>
        <fullName evidence="1">Uncharacterized protein</fullName>
    </submittedName>
</protein>
<sequence>MSYNNQQMVLKTIDTTSQRLKAGNLEVLAWLEYWMLYPRESRLYSESVSMQFMKYLRGFTEELGISSLINDRQIIVAATLLDEPIIDGTWGAVDIVEKDSFYLVAVFNNGGLTDFESNQLIAALSRMRVVLELNDLVYWSSWGKYSSVRAEFEKYHRKQLRR</sequence>
<dbReference type="EMBL" id="MEZX01000002">
    <property type="protein sequence ID" value="OGD64919.1"/>
    <property type="molecule type" value="Genomic_DNA"/>
</dbReference>
<evidence type="ECO:0000313" key="2">
    <source>
        <dbReference type="Proteomes" id="UP000177481"/>
    </source>
</evidence>
<accession>A0A1F5EBX9</accession>
<proteinExistence type="predicted"/>
<dbReference type="Proteomes" id="UP000177481">
    <property type="component" value="Unassembled WGS sequence"/>
</dbReference>
<organism evidence="1 2">
    <name type="scientific">Candidatus Berkelbacteria bacterium RIFCSPLOWO2_01_FULL_50_28</name>
    <dbReference type="NCBI Taxonomy" id="1797471"/>
    <lineage>
        <taxon>Bacteria</taxon>
        <taxon>Candidatus Berkelbacteria</taxon>
    </lineage>
</organism>
<comment type="caution">
    <text evidence="1">The sequence shown here is derived from an EMBL/GenBank/DDBJ whole genome shotgun (WGS) entry which is preliminary data.</text>
</comment>
<gene>
    <name evidence="1" type="ORF">A3A71_02640</name>
</gene>
<name>A0A1F5EBX9_9BACT</name>
<reference evidence="1 2" key="1">
    <citation type="journal article" date="2016" name="Nat. Commun.">
        <title>Thousands of microbial genomes shed light on interconnected biogeochemical processes in an aquifer system.</title>
        <authorList>
            <person name="Anantharaman K."/>
            <person name="Brown C.T."/>
            <person name="Hug L.A."/>
            <person name="Sharon I."/>
            <person name="Castelle C.J."/>
            <person name="Probst A.J."/>
            <person name="Thomas B.C."/>
            <person name="Singh A."/>
            <person name="Wilkins M.J."/>
            <person name="Karaoz U."/>
            <person name="Brodie E.L."/>
            <person name="Williams K.H."/>
            <person name="Hubbard S.S."/>
            <person name="Banfield J.F."/>
        </authorList>
    </citation>
    <scope>NUCLEOTIDE SEQUENCE [LARGE SCALE GENOMIC DNA]</scope>
</reference>
<evidence type="ECO:0000313" key="1">
    <source>
        <dbReference type="EMBL" id="OGD64919.1"/>
    </source>
</evidence>
<dbReference type="AlphaFoldDB" id="A0A1F5EBX9"/>